<dbReference type="SUPFAM" id="SSF53448">
    <property type="entry name" value="Nucleotide-diphospho-sugar transferases"/>
    <property type="match status" value="1"/>
</dbReference>
<evidence type="ECO:0000313" key="2">
    <source>
        <dbReference type="EMBL" id="MCQ4793967.1"/>
    </source>
</evidence>
<feature type="domain" description="Glycosyltransferase 2-like" evidence="1">
    <location>
        <begin position="3"/>
        <end position="158"/>
    </location>
</feature>
<dbReference type="InterPro" id="IPR029044">
    <property type="entry name" value="Nucleotide-diphossugar_trans"/>
</dbReference>
<comment type="caution">
    <text evidence="2">The sequence shown here is derived from an EMBL/GenBank/DDBJ whole genome shotgun (WGS) entry which is preliminary data.</text>
</comment>
<dbReference type="CDD" id="cd00761">
    <property type="entry name" value="Glyco_tranf_GTA_type"/>
    <property type="match status" value="1"/>
</dbReference>
<dbReference type="EC" id="2.4.-.-" evidence="2"/>
<proteinExistence type="predicted"/>
<dbReference type="InterPro" id="IPR001173">
    <property type="entry name" value="Glyco_trans_2-like"/>
</dbReference>
<dbReference type="PANTHER" id="PTHR22916">
    <property type="entry name" value="GLYCOSYLTRANSFERASE"/>
    <property type="match status" value="1"/>
</dbReference>
<accession>A0AAW5JZ03</accession>
<evidence type="ECO:0000259" key="1">
    <source>
        <dbReference type="Pfam" id="PF00535"/>
    </source>
</evidence>
<protein>
    <submittedName>
        <fullName evidence="2">Glycosyltransferase</fullName>
        <ecNumber evidence="2">2.4.-.-</ecNumber>
    </submittedName>
</protein>
<reference evidence="2" key="1">
    <citation type="submission" date="2022-06" db="EMBL/GenBank/DDBJ databases">
        <title>Isolation of gut microbiota from human fecal samples.</title>
        <authorList>
            <person name="Pamer E.G."/>
            <person name="Barat B."/>
            <person name="Waligurski E."/>
            <person name="Medina S."/>
            <person name="Paddock L."/>
            <person name="Mostad J."/>
        </authorList>
    </citation>
    <scope>NUCLEOTIDE SEQUENCE</scope>
    <source>
        <strain evidence="2">SL.1.01</strain>
    </source>
</reference>
<dbReference type="RefSeq" id="WP_003809754.1">
    <property type="nucleotide sequence ID" value="NZ_AP031418.1"/>
</dbReference>
<dbReference type="Proteomes" id="UP001206013">
    <property type="component" value="Unassembled WGS sequence"/>
</dbReference>
<organism evidence="2 3">
    <name type="scientific">Bifidobacterium adolescentis</name>
    <dbReference type="NCBI Taxonomy" id="1680"/>
    <lineage>
        <taxon>Bacteria</taxon>
        <taxon>Bacillati</taxon>
        <taxon>Actinomycetota</taxon>
        <taxon>Actinomycetes</taxon>
        <taxon>Bifidobacteriales</taxon>
        <taxon>Bifidobacteriaceae</taxon>
        <taxon>Bifidobacterium</taxon>
    </lineage>
</organism>
<gene>
    <name evidence="2" type="ORF">NE692_10985</name>
</gene>
<keyword evidence="2" id="KW-0808">Transferase</keyword>
<name>A0AAW5JZ03_BIFAD</name>
<dbReference type="PANTHER" id="PTHR22916:SF3">
    <property type="entry name" value="UDP-GLCNAC:BETAGAL BETA-1,3-N-ACETYLGLUCOSAMINYLTRANSFERASE-LIKE PROTEIN 1"/>
    <property type="match status" value="1"/>
</dbReference>
<evidence type="ECO:0000313" key="3">
    <source>
        <dbReference type="Proteomes" id="UP001206013"/>
    </source>
</evidence>
<dbReference type="Pfam" id="PF00535">
    <property type="entry name" value="Glycos_transf_2"/>
    <property type="match status" value="1"/>
</dbReference>
<dbReference type="GO" id="GO:0016758">
    <property type="term" value="F:hexosyltransferase activity"/>
    <property type="evidence" value="ECO:0007669"/>
    <property type="project" value="UniProtKB-ARBA"/>
</dbReference>
<keyword evidence="2" id="KW-0328">Glycosyltransferase</keyword>
<dbReference type="Gene3D" id="3.90.550.10">
    <property type="entry name" value="Spore Coat Polysaccharide Biosynthesis Protein SpsA, Chain A"/>
    <property type="match status" value="1"/>
</dbReference>
<dbReference type="AlphaFoldDB" id="A0AAW5JZ03"/>
<dbReference type="EMBL" id="JANFYM010000024">
    <property type="protein sequence ID" value="MCQ4793967.1"/>
    <property type="molecule type" value="Genomic_DNA"/>
</dbReference>
<sequence>MISVIIPVYNAEKYIIACLNSIKMQNVDLEVICVDDGSTDNSGKVIKEYCTSNHFVKYLYQQNAGAPAARNNGLEHAAGEYVIFFDADDLLFPNALKNMLHSMTINSADVVMGNYDEIDEQGHFLRKMNQRDCVVGLDKNWQFVLCAPLPGNKLFKKTFLNSHGIKFEPLKIGQDLNLYLKILAIAKIVLLDQEVMGYRIVQGSISRQYSLKILDICNSIDNVKEYYATLGKTNDYKKYISIAELIAYRSQLAKIRFFTSEDQKNKIIEVLGRRIRKSYLPSKVLLKTYLKERIKCSIILCMTFFNLY</sequence>